<keyword evidence="2" id="KW-0805">Transcription regulation</keyword>
<evidence type="ECO:0000256" key="4">
    <source>
        <dbReference type="ARBA" id="ARBA00023163"/>
    </source>
</evidence>
<dbReference type="GO" id="GO:0000976">
    <property type="term" value="F:transcription cis-regulatory region binding"/>
    <property type="evidence" value="ECO:0007669"/>
    <property type="project" value="TreeGrafter"/>
</dbReference>
<dbReference type="GO" id="GO:0046677">
    <property type="term" value="P:response to antibiotic"/>
    <property type="evidence" value="ECO:0007669"/>
    <property type="project" value="InterPro"/>
</dbReference>
<dbReference type="InterPro" id="IPR001647">
    <property type="entry name" value="HTH_TetR"/>
</dbReference>
<dbReference type="InterPro" id="IPR036271">
    <property type="entry name" value="Tet_transcr_reg_TetR-rel_C_sf"/>
</dbReference>
<dbReference type="PANTHER" id="PTHR30055">
    <property type="entry name" value="HTH-TYPE TRANSCRIPTIONAL REGULATOR RUTR"/>
    <property type="match status" value="1"/>
</dbReference>
<evidence type="ECO:0000256" key="1">
    <source>
        <dbReference type="ARBA" id="ARBA00022491"/>
    </source>
</evidence>
<dbReference type="EMBL" id="UOEK01000332">
    <property type="protein sequence ID" value="VAW05988.1"/>
    <property type="molecule type" value="Genomic_DNA"/>
</dbReference>
<dbReference type="InterPro" id="IPR009057">
    <property type="entry name" value="Homeodomain-like_sf"/>
</dbReference>
<accession>A0A3B0SKN6</accession>
<protein>
    <submittedName>
        <fullName evidence="6">Transcriptional regulator, AcrR family</fullName>
    </submittedName>
</protein>
<dbReference type="PRINTS" id="PR00400">
    <property type="entry name" value="TETREPRESSOR"/>
</dbReference>
<dbReference type="GO" id="GO:0045892">
    <property type="term" value="P:negative regulation of DNA-templated transcription"/>
    <property type="evidence" value="ECO:0007669"/>
    <property type="project" value="InterPro"/>
</dbReference>
<dbReference type="Gene3D" id="1.10.357.10">
    <property type="entry name" value="Tetracycline Repressor, domain 2"/>
    <property type="match status" value="1"/>
</dbReference>
<keyword evidence="4" id="KW-0804">Transcription</keyword>
<evidence type="ECO:0000256" key="3">
    <source>
        <dbReference type="ARBA" id="ARBA00023125"/>
    </source>
</evidence>
<dbReference type="SUPFAM" id="SSF48498">
    <property type="entry name" value="Tetracyclin repressor-like, C-terminal domain"/>
    <property type="match status" value="1"/>
</dbReference>
<organism evidence="6">
    <name type="scientific">hydrothermal vent metagenome</name>
    <dbReference type="NCBI Taxonomy" id="652676"/>
    <lineage>
        <taxon>unclassified sequences</taxon>
        <taxon>metagenomes</taxon>
        <taxon>ecological metagenomes</taxon>
    </lineage>
</organism>
<dbReference type="Pfam" id="PF00440">
    <property type="entry name" value="TetR_N"/>
    <property type="match status" value="1"/>
</dbReference>
<dbReference type="SUPFAM" id="SSF46689">
    <property type="entry name" value="Homeodomain-like"/>
    <property type="match status" value="1"/>
</dbReference>
<name>A0A3B0SKN6_9ZZZZ</name>
<reference evidence="6" key="1">
    <citation type="submission" date="2018-06" db="EMBL/GenBank/DDBJ databases">
        <authorList>
            <person name="Zhirakovskaya E."/>
        </authorList>
    </citation>
    <scope>NUCLEOTIDE SEQUENCE</scope>
</reference>
<dbReference type="GO" id="GO:0003700">
    <property type="term" value="F:DNA-binding transcription factor activity"/>
    <property type="evidence" value="ECO:0007669"/>
    <property type="project" value="TreeGrafter"/>
</dbReference>
<keyword evidence="1" id="KW-0678">Repressor</keyword>
<dbReference type="PANTHER" id="PTHR30055:SF151">
    <property type="entry name" value="TRANSCRIPTIONAL REGULATORY PROTEIN"/>
    <property type="match status" value="1"/>
</dbReference>
<dbReference type="InterPro" id="IPR004111">
    <property type="entry name" value="Repressor_TetR_C"/>
</dbReference>
<evidence type="ECO:0000313" key="6">
    <source>
        <dbReference type="EMBL" id="VAW05988.1"/>
    </source>
</evidence>
<keyword evidence="3" id="KW-0238">DNA-binding</keyword>
<evidence type="ECO:0000259" key="5">
    <source>
        <dbReference type="PROSITE" id="PS50977"/>
    </source>
</evidence>
<proteinExistence type="predicted"/>
<dbReference type="AlphaFoldDB" id="A0A3B0SKN6"/>
<feature type="domain" description="HTH tetR-type" evidence="5">
    <location>
        <begin position="30"/>
        <end position="90"/>
    </location>
</feature>
<sequence length="238" mass="27017">MYNVQCKYCQVFQRDFFLNYHDLMEQSRIPLNRQRIIEAAVEFADANGLETLSMRKLGAELGVEAMSLYNHVRNKEDIHVGMIDYVFSSIPLPPDDLDWQQALRTLANALMDTFTSHTWAISLKSTNNHMGMGMLIFMECLIKILHDAGFNDKDTHHALQMLGSHAFGYAFQQATAPDSVDDEKENFHAMLVEVGDQFPHVMRMAPYLVACDFTTEYSFGLDIIIDGLASRLGTYAST</sequence>
<dbReference type="PROSITE" id="PS50977">
    <property type="entry name" value="HTH_TETR_2"/>
    <property type="match status" value="1"/>
</dbReference>
<dbReference type="Pfam" id="PF02909">
    <property type="entry name" value="TetR_C_1"/>
    <property type="match status" value="1"/>
</dbReference>
<gene>
    <name evidence="6" type="ORF">MNBD_ACTINO02-1052</name>
</gene>
<evidence type="ECO:0000256" key="2">
    <source>
        <dbReference type="ARBA" id="ARBA00023015"/>
    </source>
</evidence>
<dbReference type="InterPro" id="IPR050109">
    <property type="entry name" value="HTH-type_TetR-like_transc_reg"/>
</dbReference>
<dbReference type="InterPro" id="IPR003012">
    <property type="entry name" value="Tet_transcr_reg_TetR"/>
</dbReference>